<dbReference type="GO" id="GO:0016020">
    <property type="term" value="C:membrane"/>
    <property type="evidence" value="ECO:0007669"/>
    <property type="project" value="UniProtKB-SubCell"/>
</dbReference>
<keyword evidence="6 13" id="KW-1133">Transmembrane helix</keyword>
<dbReference type="EMBL" id="LKCW01000211">
    <property type="protein sequence ID" value="KPM36253.1"/>
    <property type="molecule type" value="Genomic_DNA"/>
</dbReference>
<evidence type="ECO:0000256" key="15">
    <source>
        <dbReference type="SAM" id="Phobius"/>
    </source>
</evidence>
<sequence>MTTTSGPSPDATAVPEPGPAHPYYPLKAHIPGYAPNDTSVVRLLPVFGATVAAVVGLALRQTAKSRVPLRPVDRFAAAWFAMCGFLHVVFEAPQGYYLFYRNQLPGMSTTFAQLWKEYALSDSRYLTNDVFTISVEFITATAWGPISLLTVRGIVTNSRSRHVAQLIVCVAHLYGVALYYLTNWVEGQMYGVVYSRPEVLYYWVYYVGFNMPWVIVPAVLLWDSWQQIVCAFAALEEKEARAKTQ</sequence>
<evidence type="ECO:0000256" key="10">
    <source>
        <dbReference type="ARBA" id="ARBA00023166"/>
    </source>
</evidence>
<dbReference type="Proteomes" id="UP000050424">
    <property type="component" value="Unassembled WGS sequence"/>
</dbReference>
<evidence type="ECO:0000313" key="18">
    <source>
        <dbReference type="Proteomes" id="UP000050424"/>
    </source>
</evidence>
<organism evidence="17 18">
    <name type="scientific">Neonectria ditissima</name>
    <dbReference type="NCBI Taxonomy" id="78410"/>
    <lineage>
        <taxon>Eukaryota</taxon>
        <taxon>Fungi</taxon>
        <taxon>Dikarya</taxon>
        <taxon>Ascomycota</taxon>
        <taxon>Pezizomycotina</taxon>
        <taxon>Sordariomycetes</taxon>
        <taxon>Hypocreomycetidae</taxon>
        <taxon>Hypocreales</taxon>
        <taxon>Nectriaceae</taxon>
        <taxon>Neonectria</taxon>
    </lineage>
</organism>
<keyword evidence="4 13" id="KW-0812">Transmembrane</keyword>
<keyword evidence="8" id="KW-0443">Lipid metabolism</keyword>
<dbReference type="GO" id="GO:0005783">
    <property type="term" value="C:endoplasmic reticulum"/>
    <property type="evidence" value="ECO:0007669"/>
    <property type="project" value="TreeGrafter"/>
</dbReference>
<gene>
    <name evidence="17" type="ORF">AK830_g10319</name>
</gene>
<reference evidence="17 18" key="1">
    <citation type="submission" date="2015-09" db="EMBL/GenBank/DDBJ databases">
        <title>Draft genome of a European isolate of the apple canker pathogen Neonectria ditissima.</title>
        <authorList>
            <person name="Gomez-Cortecero A."/>
            <person name="Harrison R.J."/>
            <person name="Armitage A.D."/>
        </authorList>
    </citation>
    <scope>NUCLEOTIDE SEQUENCE [LARGE SCALE GENOMIC DNA]</scope>
    <source>
        <strain evidence="17 18">R09/05</strain>
    </source>
</reference>
<proteinExistence type="inferred from homology"/>
<dbReference type="GO" id="GO:0047750">
    <property type="term" value="F:cholestenol delta-isomerase activity"/>
    <property type="evidence" value="ECO:0007669"/>
    <property type="project" value="InterPro"/>
</dbReference>
<evidence type="ECO:0000256" key="6">
    <source>
        <dbReference type="ARBA" id="ARBA00022989"/>
    </source>
</evidence>
<comment type="similarity">
    <text evidence="2">Belongs to the EBP family.</text>
</comment>
<keyword evidence="11" id="KW-0753">Steroid metabolism</keyword>
<keyword evidence="5" id="KW-0752">Steroid biosynthesis</keyword>
<evidence type="ECO:0000256" key="13">
    <source>
        <dbReference type="PROSITE-ProRule" id="PRU01087"/>
    </source>
</evidence>
<keyword evidence="10" id="KW-1207">Sterol metabolism</keyword>
<comment type="subcellular location">
    <subcellularLocation>
        <location evidence="1">Membrane</location>
        <topology evidence="1">Multi-pass membrane protein</topology>
    </subcellularLocation>
</comment>
<feature type="transmembrane region" description="Helical" evidence="15">
    <location>
        <begin position="202"/>
        <end position="222"/>
    </location>
</feature>
<keyword evidence="12" id="KW-0413">Isomerase</keyword>
<evidence type="ECO:0000256" key="12">
    <source>
        <dbReference type="ARBA" id="ARBA00023235"/>
    </source>
</evidence>
<evidence type="ECO:0000256" key="11">
    <source>
        <dbReference type="ARBA" id="ARBA00023221"/>
    </source>
</evidence>
<feature type="transmembrane region" description="Helical" evidence="15">
    <location>
        <begin position="40"/>
        <end position="59"/>
    </location>
</feature>
<feature type="transmembrane region" description="Helical" evidence="15">
    <location>
        <begin position="130"/>
        <end position="151"/>
    </location>
</feature>
<evidence type="ECO:0000256" key="3">
    <source>
        <dbReference type="ARBA" id="ARBA00022516"/>
    </source>
</evidence>
<feature type="transmembrane region" description="Helical" evidence="15">
    <location>
        <begin position="71"/>
        <end position="90"/>
    </location>
</feature>
<protein>
    <recommendedName>
        <fullName evidence="16">EXPERA domain-containing protein</fullName>
    </recommendedName>
</protein>
<evidence type="ECO:0000256" key="14">
    <source>
        <dbReference type="SAM" id="MobiDB-lite"/>
    </source>
</evidence>
<feature type="transmembrane region" description="Helical" evidence="15">
    <location>
        <begin position="163"/>
        <end position="182"/>
    </location>
</feature>
<dbReference type="GO" id="GO:0016126">
    <property type="term" value="P:sterol biosynthetic process"/>
    <property type="evidence" value="ECO:0007669"/>
    <property type="project" value="UniProtKB-KW"/>
</dbReference>
<feature type="region of interest" description="Disordered" evidence="14">
    <location>
        <begin position="1"/>
        <end position="20"/>
    </location>
</feature>
<dbReference type="OrthoDB" id="58557at2759"/>
<feature type="domain" description="EXPERA" evidence="16">
    <location>
        <begin position="72"/>
        <end position="221"/>
    </location>
</feature>
<evidence type="ECO:0000256" key="4">
    <source>
        <dbReference type="ARBA" id="ARBA00022692"/>
    </source>
</evidence>
<keyword evidence="18" id="KW-1185">Reference proteome</keyword>
<dbReference type="PROSITE" id="PS51751">
    <property type="entry name" value="EXPERA"/>
    <property type="match status" value="1"/>
</dbReference>
<dbReference type="Pfam" id="PF05241">
    <property type="entry name" value="EBP"/>
    <property type="match status" value="1"/>
</dbReference>
<comment type="caution">
    <text evidence="17">The sequence shown here is derived from an EMBL/GenBank/DDBJ whole genome shotgun (WGS) entry which is preliminary data.</text>
</comment>
<name>A0A0P7B6U9_9HYPO</name>
<dbReference type="AlphaFoldDB" id="A0A0P7B6U9"/>
<dbReference type="PANTHER" id="PTHR14207:SF0">
    <property type="entry name" value="3-BETA-HYDROXYSTEROID-DELTA(8),DELTA(7)-ISOMERASE"/>
    <property type="match status" value="1"/>
</dbReference>
<evidence type="ECO:0000313" key="17">
    <source>
        <dbReference type="EMBL" id="KPM36253.1"/>
    </source>
</evidence>
<evidence type="ECO:0000259" key="16">
    <source>
        <dbReference type="PROSITE" id="PS51751"/>
    </source>
</evidence>
<evidence type="ECO:0000256" key="8">
    <source>
        <dbReference type="ARBA" id="ARBA00023098"/>
    </source>
</evidence>
<dbReference type="GO" id="GO:0004769">
    <property type="term" value="F:steroid Delta-isomerase activity"/>
    <property type="evidence" value="ECO:0007669"/>
    <property type="project" value="TreeGrafter"/>
</dbReference>
<dbReference type="PANTHER" id="PTHR14207">
    <property type="entry name" value="STEROL ISOMERASE"/>
    <property type="match status" value="1"/>
</dbReference>
<evidence type="ECO:0000256" key="7">
    <source>
        <dbReference type="ARBA" id="ARBA00023011"/>
    </source>
</evidence>
<dbReference type="GO" id="GO:0000247">
    <property type="term" value="F:C-8 sterol isomerase activity"/>
    <property type="evidence" value="ECO:0007669"/>
    <property type="project" value="TreeGrafter"/>
</dbReference>
<evidence type="ECO:0000256" key="2">
    <source>
        <dbReference type="ARBA" id="ARBA00008337"/>
    </source>
</evidence>
<keyword evidence="3" id="KW-0444">Lipid biosynthesis</keyword>
<keyword evidence="9 13" id="KW-0472">Membrane</keyword>
<dbReference type="STRING" id="78410.A0A0P7B6U9"/>
<evidence type="ECO:0000256" key="1">
    <source>
        <dbReference type="ARBA" id="ARBA00004141"/>
    </source>
</evidence>
<evidence type="ECO:0000256" key="9">
    <source>
        <dbReference type="ARBA" id="ARBA00023136"/>
    </source>
</evidence>
<keyword evidence="7" id="KW-0756">Sterol biosynthesis</keyword>
<accession>A0A0P7B6U9</accession>
<dbReference type="InterPro" id="IPR033118">
    <property type="entry name" value="EXPERA"/>
</dbReference>
<evidence type="ECO:0000256" key="5">
    <source>
        <dbReference type="ARBA" id="ARBA00022955"/>
    </source>
</evidence>
<dbReference type="InterPro" id="IPR007905">
    <property type="entry name" value="EBP"/>
</dbReference>